<dbReference type="EMBL" id="CASHSV030000001">
    <property type="protein sequence ID" value="CAJ2629930.1"/>
    <property type="molecule type" value="Genomic_DNA"/>
</dbReference>
<accession>A0ACB0ID87</accession>
<proteinExistence type="predicted"/>
<organism evidence="1 2">
    <name type="scientific">Trifolium pratense</name>
    <name type="common">Red clover</name>
    <dbReference type="NCBI Taxonomy" id="57577"/>
    <lineage>
        <taxon>Eukaryota</taxon>
        <taxon>Viridiplantae</taxon>
        <taxon>Streptophyta</taxon>
        <taxon>Embryophyta</taxon>
        <taxon>Tracheophyta</taxon>
        <taxon>Spermatophyta</taxon>
        <taxon>Magnoliopsida</taxon>
        <taxon>eudicotyledons</taxon>
        <taxon>Gunneridae</taxon>
        <taxon>Pentapetalae</taxon>
        <taxon>rosids</taxon>
        <taxon>fabids</taxon>
        <taxon>Fabales</taxon>
        <taxon>Fabaceae</taxon>
        <taxon>Papilionoideae</taxon>
        <taxon>50 kb inversion clade</taxon>
        <taxon>NPAAA clade</taxon>
        <taxon>Hologalegina</taxon>
        <taxon>IRL clade</taxon>
        <taxon>Trifolieae</taxon>
        <taxon>Trifolium</taxon>
    </lineage>
</organism>
<evidence type="ECO:0000313" key="1">
    <source>
        <dbReference type="EMBL" id="CAJ2629930.1"/>
    </source>
</evidence>
<name>A0ACB0ID87_TRIPR</name>
<comment type="caution">
    <text evidence="1">The sequence shown here is derived from an EMBL/GenBank/DDBJ whole genome shotgun (WGS) entry which is preliminary data.</text>
</comment>
<keyword evidence="2" id="KW-1185">Reference proteome</keyword>
<gene>
    <name evidence="1" type="ORF">MILVUS5_LOCUS1816</name>
</gene>
<sequence length="481" mass="55483">MMESHTTLEEKFVELQKAEQTPQNSQPKIQRVAEHLRNRNIFEKHYSPKLVSIGPIHHDNANLKLGEKYKLTWAAKYIQNTAHIPQNLHKKIADNIDELKGHFADDVLTLTSTGESLKGFRSLEEKLSWMLFVDGCSLLYILDKAKLDNPGPMNIKVDQLVLVVMDVLLLENQLPYLVLKLLWKDDNEIELIDTMKNFLKCHHWTTPEDNKRSSRWWSCIQEKCFPNIKRKEVQQDGRSAHKHFIVKLTNDQSQSESPTHLLDLQRKIILTKSHSKTKGNEANSNNQDQKYSTETIKMMTYRNIQDLRAAGIKLKSSTTRRPTDIDFSEGWFAAKLTLPEIVVDDTTTTTFLNLIAYEMCPDFENDYGICSFAAFMDSLIDHPEDVKELRSKEILLNSLGSDEEVANLFNIISTDLVPNTNTYIEVRSKIHKHYRNTCKTWIALGIHTYLNNPWVFIAFLAAFIALALTFVQTWFAINPTC</sequence>
<dbReference type="Proteomes" id="UP001177021">
    <property type="component" value="Unassembled WGS sequence"/>
</dbReference>
<evidence type="ECO:0000313" key="2">
    <source>
        <dbReference type="Proteomes" id="UP001177021"/>
    </source>
</evidence>
<reference evidence="1" key="1">
    <citation type="submission" date="2023-10" db="EMBL/GenBank/DDBJ databases">
        <authorList>
            <person name="Rodriguez Cubillos JULIANA M."/>
            <person name="De Vega J."/>
        </authorList>
    </citation>
    <scope>NUCLEOTIDE SEQUENCE</scope>
</reference>
<protein>
    <submittedName>
        <fullName evidence="1">Uncharacterized protein</fullName>
    </submittedName>
</protein>